<dbReference type="Proteomes" id="UP000267268">
    <property type="component" value="Chromosome 1"/>
</dbReference>
<evidence type="ECO:0000313" key="7">
    <source>
        <dbReference type="Proteomes" id="UP000267268"/>
    </source>
</evidence>
<protein>
    <recommendedName>
        <fullName evidence="5">3-deoxy-manno-octulosonate cytidylyltransferase</fullName>
        <ecNumber evidence="5">2.7.7.38</ecNumber>
    </recommendedName>
    <alternativeName>
        <fullName evidence="5">CMP-2-keto-3-deoxyoctulosonic acid synthase</fullName>
        <shortName evidence="5">CKS</shortName>
        <shortName evidence="5">CMP-KDO synthase</shortName>
    </alternativeName>
</protein>
<dbReference type="InterPro" id="IPR029044">
    <property type="entry name" value="Nucleotide-diphossugar_trans"/>
</dbReference>
<dbReference type="GO" id="GO:0005829">
    <property type="term" value="C:cytosol"/>
    <property type="evidence" value="ECO:0007669"/>
    <property type="project" value="TreeGrafter"/>
</dbReference>
<dbReference type="PANTHER" id="PTHR42866">
    <property type="entry name" value="3-DEOXY-MANNO-OCTULOSONATE CYTIDYLYLTRANSFERASE"/>
    <property type="match status" value="1"/>
</dbReference>
<dbReference type="SUPFAM" id="SSF53448">
    <property type="entry name" value="Nucleotide-diphospho-sugar transferases"/>
    <property type="match status" value="1"/>
</dbReference>
<dbReference type="EC" id="2.7.7.38" evidence="5"/>
<dbReference type="HAMAP" id="MF_00057">
    <property type="entry name" value="KdsB"/>
    <property type="match status" value="1"/>
</dbReference>
<comment type="catalytic activity">
    <reaction evidence="5">
        <text>3-deoxy-alpha-D-manno-oct-2-ulosonate + CTP = CMP-3-deoxy-beta-D-manno-octulosonate + diphosphate</text>
        <dbReference type="Rhea" id="RHEA:23448"/>
        <dbReference type="ChEBI" id="CHEBI:33019"/>
        <dbReference type="ChEBI" id="CHEBI:37563"/>
        <dbReference type="ChEBI" id="CHEBI:85986"/>
        <dbReference type="ChEBI" id="CHEBI:85987"/>
        <dbReference type="EC" id="2.7.7.38"/>
    </reaction>
</comment>
<keyword evidence="3 5" id="KW-0548">Nucleotidyltransferase</keyword>
<evidence type="ECO:0000313" key="6">
    <source>
        <dbReference type="EMBL" id="AZQ61014.1"/>
    </source>
</evidence>
<comment type="function">
    <text evidence="5">Activates KDO (a required 8-carbon sugar) for incorporation into bacterial lipopolysaccharide in Gram-negative bacteria.</text>
</comment>
<dbReference type="GO" id="GO:0033468">
    <property type="term" value="P:CMP-keto-3-deoxy-D-manno-octulosonic acid biosynthetic process"/>
    <property type="evidence" value="ECO:0007669"/>
    <property type="project" value="UniProtKB-UniRule"/>
</dbReference>
<dbReference type="KEGG" id="fll:EI427_01905"/>
<evidence type="ECO:0000256" key="3">
    <source>
        <dbReference type="ARBA" id="ARBA00022695"/>
    </source>
</evidence>
<dbReference type="Pfam" id="PF02348">
    <property type="entry name" value="CTP_transf_3"/>
    <property type="match status" value="1"/>
</dbReference>
<dbReference type="InterPro" id="IPR004528">
    <property type="entry name" value="KdsB"/>
</dbReference>
<dbReference type="NCBIfam" id="NF003952">
    <property type="entry name" value="PRK05450.1-5"/>
    <property type="match status" value="1"/>
</dbReference>
<keyword evidence="5" id="KW-0963">Cytoplasm</keyword>
<evidence type="ECO:0000256" key="1">
    <source>
        <dbReference type="ARBA" id="ARBA00004370"/>
    </source>
</evidence>
<dbReference type="GO" id="GO:0008690">
    <property type="term" value="F:3-deoxy-manno-octulosonate cytidylyltransferase activity"/>
    <property type="evidence" value="ECO:0007669"/>
    <property type="project" value="UniProtKB-UniRule"/>
</dbReference>
<dbReference type="NCBIfam" id="TIGR00466">
    <property type="entry name" value="kdsB"/>
    <property type="match status" value="1"/>
</dbReference>
<accession>A0A3Q9FLM6</accession>
<proteinExistence type="inferred from homology"/>
<comment type="subcellular location">
    <subcellularLocation>
        <location evidence="5">Cytoplasm</location>
    </subcellularLocation>
    <subcellularLocation>
        <location evidence="1">Membrane</location>
    </subcellularLocation>
</comment>
<keyword evidence="7" id="KW-1185">Reference proteome</keyword>
<gene>
    <name evidence="5 6" type="primary">kdsB</name>
    <name evidence="6" type="ORF">EI427_01905</name>
</gene>
<dbReference type="UniPathway" id="UPA00358">
    <property type="reaction ID" value="UER00476"/>
</dbReference>
<sequence length="251" mass="28551">MRKFLGIIPARYGSSRLEGKPLADICGKPMIQHVYERAIQAIDDVYIATDDIRIIEVVEAFGGNVVMTSPTHTNGTTRCLEALELVNKETNKNFDTVVNIQGDEPLLEPVTLTELINSFDDTTEFATLVTPVIHAQDLENDSEVFVTLDHNKDALYFSRAVIPTVRGIDRKDWMKHTTFYKHLGLYAYTKKALSLFSTLEPTTLEKLESLEQLRWIEHGYKIKVGITEHDSIPVDTKEDLERVRNIMQELV</sequence>
<dbReference type="FunFam" id="3.90.550.10:FF:000011">
    <property type="entry name" value="3-deoxy-manno-octulosonate cytidylyltransferase"/>
    <property type="match status" value="1"/>
</dbReference>
<evidence type="ECO:0000256" key="2">
    <source>
        <dbReference type="ARBA" id="ARBA00022679"/>
    </source>
</evidence>
<organism evidence="6 7">
    <name type="scientific">Flammeovirga pectinis</name>
    <dbReference type="NCBI Taxonomy" id="2494373"/>
    <lineage>
        <taxon>Bacteria</taxon>
        <taxon>Pseudomonadati</taxon>
        <taxon>Bacteroidota</taxon>
        <taxon>Cytophagia</taxon>
        <taxon>Cytophagales</taxon>
        <taxon>Flammeovirgaceae</taxon>
        <taxon>Flammeovirga</taxon>
    </lineage>
</organism>
<keyword evidence="2 5" id="KW-0808">Transferase</keyword>
<dbReference type="NCBIfam" id="NF009905">
    <property type="entry name" value="PRK13368.1"/>
    <property type="match status" value="1"/>
</dbReference>
<dbReference type="Gene3D" id="3.90.550.10">
    <property type="entry name" value="Spore Coat Polysaccharide Biosynthesis Protein SpsA, Chain A"/>
    <property type="match status" value="1"/>
</dbReference>
<dbReference type="GO" id="GO:0009103">
    <property type="term" value="P:lipopolysaccharide biosynthetic process"/>
    <property type="evidence" value="ECO:0007669"/>
    <property type="project" value="UniProtKB-UniRule"/>
</dbReference>
<dbReference type="OrthoDB" id="9815559at2"/>
<dbReference type="EMBL" id="CP034562">
    <property type="protein sequence ID" value="AZQ61014.1"/>
    <property type="molecule type" value="Genomic_DNA"/>
</dbReference>
<dbReference type="RefSeq" id="WP_126611024.1">
    <property type="nucleotide sequence ID" value="NZ_CP034562.1"/>
</dbReference>
<dbReference type="CDD" id="cd02517">
    <property type="entry name" value="CMP-KDO-Synthetase"/>
    <property type="match status" value="1"/>
</dbReference>
<comment type="similarity">
    <text evidence="5">Belongs to the KdsB family.</text>
</comment>
<dbReference type="InterPro" id="IPR003329">
    <property type="entry name" value="Cytidylyl_trans"/>
</dbReference>
<dbReference type="PANTHER" id="PTHR42866:SF2">
    <property type="entry name" value="3-DEOXY-MANNO-OCTULOSONATE CYTIDYLYLTRANSFERASE, MITOCHONDRIAL"/>
    <property type="match status" value="1"/>
</dbReference>
<comment type="pathway">
    <text evidence="5">Nucleotide-sugar biosynthesis; CMP-3-deoxy-D-manno-octulosonate biosynthesis; CMP-3-deoxy-D-manno-octulosonate from 3-deoxy-D-manno-octulosonate and CTP: step 1/1.</text>
</comment>
<evidence type="ECO:0000256" key="4">
    <source>
        <dbReference type="ARBA" id="ARBA00022985"/>
    </source>
</evidence>
<evidence type="ECO:0000256" key="5">
    <source>
        <dbReference type="HAMAP-Rule" id="MF_00057"/>
    </source>
</evidence>
<keyword evidence="4 5" id="KW-0448">Lipopolysaccharide biosynthesis</keyword>
<dbReference type="GO" id="GO:0016020">
    <property type="term" value="C:membrane"/>
    <property type="evidence" value="ECO:0007669"/>
    <property type="project" value="UniProtKB-SubCell"/>
</dbReference>
<reference evidence="6 7" key="1">
    <citation type="submission" date="2018-12" db="EMBL/GenBank/DDBJ databases">
        <title>Flammeovirga pectinis sp. nov., isolated from the gut of the Korean scallop, Patinopecten yessoensis.</title>
        <authorList>
            <person name="Bae J.-W."/>
            <person name="Jeong Y.-S."/>
            <person name="Kang W."/>
        </authorList>
    </citation>
    <scope>NUCLEOTIDE SEQUENCE [LARGE SCALE GENOMIC DNA]</scope>
    <source>
        <strain evidence="6 7">L12M1</strain>
    </source>
</reference>
<dbReference type="NCBIfam" id="NF003950">
    <property type="entry name" value="PRK05450.1-3"/>
    <property type="match status" value="1"/>
</dbReference>
<name>A0A3Q9FLM6_9BACT</name>
<dbReference type="AlphaFoldDB" id="A0A3Q9FLM6"/>